<accession>A0A099KNE7</accession>
<dbReference type="Gene3D" id="1.10.4010.10">
    <property type="entry name" value="Type II deoxyuridine triphosphatase"/>
    <property type="match status" value="1"/>
</dbReference>
<evidence type="ECO:0000313" key="1">
    <source>
        <dbReference type="EMBL" id="KGJ92294.1"/>
    </source>
</evidence>
<dbReference type="Pfam" id="PF08761">
    <property type="entry name" value="dUTPase_2"/>
    <property type="match status" value="1"/>
</dbReference>
<gene>
    <name evidence="1" type="ORF">GAB14E_2882</name>
</gene>
<dbReference type="Proteomes" id="UP000029868">
    <property type="component" value="Unassembled WGS sequence"/>
</dbReference>
<dbReference type="PATRIC" id="fig|28229.3.peg.2602"/>
<evidence type="ECO:0000313" key="2">
    <source>
        <dbReference type="Proteomes" id="UP000029868"/>
    </source>
</evidence>
<dbReference type="RefSeq" id="WP_052093722.1">
    <property type="nucleotide sequence ID" value="NZ_JQEC01000034.1"/>
</dbReference>
<proteinExistence type="predicted"/>
<dbReference type="AlphaFoldDB" id="A0A099KNE7"/>
<dbReference type="CDD" id="cd11527">
    <property type="entry name" value="NTP-PPase_dUTPase"/>
    <property type="match status" value="1"/>
</dbReference>
<reference evidence="1 2" key="1">
    <citation type="submission" date="2014-08" db="EMBL/GenBank/DDBJ databases">
        <title>Genomic and Phenotypic Diversity of Colwellia psychrerythraea strains from Disparate Marine Basins.</title>
        <authorList>
            <person name="Techtmann S.M."/>
            <person name="Stelling S.C."/>
            <person name="Utturkar S.M."/>
            <person name="Alshibli N."/>
            <person name="Harris A."/>
            <person name="Brown S.D."/>
            <person name="Hazen T.C."/>
        </authorList>
    </citation>
    <scope>NUCLEOTIDE SEQUENCE [LARGE SCALE GENOMIC DNA]</scope>
    <source>
        <strain evidence="1 2">GAB14E</strain>
    </source>
</reference>
<dbReference type="SUPFAM" id="SSF101386">
    <property type="entry name" value="all-alpha NTP pyrophosphatases"/>
    <property type="match status" value="1"/>
</dbReference>
<dbReference type="OrthoDB" id="9775854at2"/>
<dbReference type="EMBL" id="JQEC01000034">
    <property type="protein sequence ID" value="KGJ92294.1"/>
    <property type="molecule type" value="Genomic_DNA"/>
</dbReference>
<protein>
    <submittedName>
        <fullName evidence="1">dUTPase</fullName>
    </submittedName>
</protein>
<organism evidence="1 2">
    <name type="scientific">Colwellia psychrerythraea</name>
    <name type="common">Vibrio psychroerythus</name>
    <dbReference type="NCBI Taxonomy" id="28229"/>
    <lineage>
        <taxon>Bacteria</taxon>
        <taxon>Pseudomonadati</taxon>
        <taxon>Pseudomonadota</taxon>
        <taxon>Gammaproteobacteria</taxon>
        <taxon>Alteromonadales</taxon>
        <taxon>Colwelliaceae</taxon>
        <taxon>Colwellia</taxon>
    </lineage>
</organism>
<sequence>MSEQLSTALSKALSISEKQISQMLVMQDAMNSRVSDTWRENGYEWYRAIWVECAEMLDHHGWKWWKHQEIDIAQVQLELVDIFHFGLSLRLMSGDSAKLIAGDLAKELHQGTAESDFKVALENLASAAVTNKAFDAKALADCMSLMNMDLDELFRQYVGKNTLNFFRQDHGYKDGSYIKEWHGEEDNEVLAKLVSSLDAGAEDFQQQLYKALEEKYPA</sequence>
<dbReference type="InterPro" id="IPR014871">
    <property type="entry name" value="dUTPase/dCTP_pyrophosphatase"/>
</dbReference>
<comment type="caution">
    <text evidence="1">The sequence shown here is derived from an EMBL/GenBank/DDBJ whole genome shotgun (WGS) entry which is preliminary data.</text>
</comment>
<name>A0A099KNE7_COLPS</name>